<dbReference type="PANTHER" id="PTHR12526:SF630">
    <property type="entry name" value="GLYCOSYLTRANSFERASE"/>
    <property type="match status" value="1"/>
</dbReference>
<dbReference type="HOGENOM" id="CLU_009583_0_3_9"/>
<reference evidence="3 4" key="1">
    <citation type="journal article" date="2002" name="Genome Res.">
        <title>A complete sequence of the T. tengcongensis genome.</title>
        <authorList>
            <person name="Bao Q."/>
            <person name="Tian Y."/>
            <person name="Li W."/>
            <person name="Xu Z."/>
            <person name="Xuan Z."/>
            <person name="Hu S."/>
            <person name="Dong W."/>
            <person name="Yang J."/>
            <person name="Chen Y."/>
            <person name="Xue Y."/>
            <person name="Xu Y."/>
            <person name="Lai X."/>
            <person name="Huang L."/>
            <person name="Dong X."/>
            <person name="Ma Y."/>
            <person name="Ling L."/>
            <person name="Tan H."/>
            <person name="Chen R."/>
            <person name="Wang J."/>
            <person name="Yu J."/>
            <person name="Yang H."/>
        </authorList>
    </citation>
    <scope>NUCLEOTIDE SEQUENCE [LARGE SCALE GENOMIC DNA]</scope>
    <source>
        <strain evidence="4">DSM 15242 / JCM 11007 / NBRC 100824 / MB4</strain>
    </source>
</reference>
<sequence length="380" mass="43304">MNRIKVLQIIPNFGYGGAERLTVNLMKYLDKEKYEVRAISMFDSLNTELEKILENENIPVYYLGKKKGFDPRMFFRIDKIIKSFKPHIVHTHRYVLRYALPSLLLHKVPVKVHTVHNIAEKEVDKVGKLVHKIAFSFGVIPISISRLVSESLTSVYGVKNIPLILNGIPVEYYQKANINREEWREKEGFQKEDFLFVNIARLAPQKNQALLIEAFAKGPARHDNSKLIIVGDGEERERLEEITKLHRLEEKVYFLGIRTDIPDILNASDVFVLSSDWEGNPLSVMEAMAAGKPVIATSVGGVPELIQNNITGILVPPKNVNAFSKAMLMLIENKDLCQKLGEKAKEVAEKEFDISVMVKKYEKLYESLLQFKLKKGASLL</sequence>
<dbReference type="Pfam" id="PF00534">
    <property type="entry name" value="Glycos_transf_1"/>
    <property type="match status" value="1"/>
</dbReference>
<dbReference type="Pfam" id="PF13439">
    <property type="entry name" value="Glyco_transf_4"/>
    <property type="match status" value="1"/>
</dbReference>
<dbReference type="OrthoDB" id="9806653at2"/>
<dbReference type="PANTHER" id="PTHR12526">
    <property type="entry name" value="GLYCOSYLTRANSFERASE"/>
    <property type="match status" value="1"/>
</dbReference>
<protein>
    <submittedName>
        <fullName evidence="3">Predicted glycosyltransferases</fullName>
    </submittedName>
</protein>
<evidence type="ECO:0000313" key="3">
    <source>
        <dbReference type="EMBL" id="AAM23924.1"/>
    </source>
</evidence>
<dbReference type="eggNOG" id="COG0438">
    <property type="taxonomic scope" value="Bacteria"/>
</dbReference>
<dbReference type="Proteomes" id="UP000000555">
    <property type="component" value="Chromosome"/>
</dbReference>
<dbReference type="GO" id="GO:0016757">
    <property type="term" value="F:glycosyltransferase activity"/>
    <property type="evidence" value="ECO:0007669"/>
    <property type="project" value="InterPro"/>
</dbReference>
<dbReference type="SUPFAM" id="SSF53756">
    <property type="entry name" value="UDP-Glycosyltransferase/glycogen phosphorylase"/>
    <property type="match status" value="1"/>
</dbReference>
<dbReference type="RefSeq" id="WP_011025066.1">
    <property type="nucleotide sequence ID" value="NC_003869.1"/>
</dbReference>
<dbReference type="InterPro" id="IPR001296">
    <property type="entry name" value="Glyco_trans_1"/>
</dbReference>
<feature type="domain" description="Glycosyltransferase subfamily 4-like N-terminal" evidence="2">
    <location>
        <begin position="15"/>
        <end position="171"/>
    </location>
</feature>
<dbReference type="AlphaFoldDB" id="Q8RBZ6"/>
<dbReference type="InterPro" id="IPR028098">
    <property type="entry name" value="Glyco_trans_4-like_N"/>
</dbReference>
<evidence type="ECO:0000259" key="2">
    <source>
        <dbReference type="Pfam" id="PF13439"/>
    </source>
</evidence>
<keyword evidence="4" id="KW-1185">Reference proteome</keyword>
<accession>Q8RBZ6</accession>
<gene>
    <name evidence="3" type="primary">RfaG5</name>
    <name evidence="3" type="ordered locus">TTE0658</name>
</gene>
<dbReference type="CAZy" id="GT4">
    <property type="family name" value="Glycosyltransferase Family 4"/>
</dbReference>
<organism evidence="3 4">
    <name type="scientific">Caldanaerobacter subterraneus subsp. tengcongensis (strain DSM 15242 / JCM 11007 / NBRC 100824 / MB4)</name>
    <name type="common">Thermoanaerobacter tengcongensis</name>
    <dbReference type="NCBI Taxonomy" id="273068"/>
    <lineage>
        <taxon>Bacteria</taxon>
        <taxon>Bacillati</taxon>
        <taxon>Bacillota</taxon>
        <taxon>Clostridia</taxon>
        <taxon>Thermoanaerobacterales</taxon>
        <taxon>Thermoanaerobacteraceae</taxon>
        <taxon>Caldanaerobacter</taxon>
    </lineage>
</organism>
<evidence type="ECO:0000313" key="4">
    <source>
        <dbReference type="Proteomes" id="UP000000555"/>
    </source>
</evidence>
<feature type="domain" description="Glycosyl transferase family 1" evidence="1">
    <location>
        <begin position="180"/>
        <end position="346"/>
    </location>
</feature>
<name>Q8RBZ6_CALS4</name>
<dbReference type="KEGG" id="tte:TTE0658"/>
<proteinExistence type="predicted"/>
<evidence type="ECO:0000259" key="1">
    <source>
        <dbReference type="Pfam" id="PF00534"/>
    </source>
</evidence>
<dbReference type="EMBL" id="AE008691">
    <property type="protein sequence ID" value="AAM23924.1"/>
    <property type="molecule type" value="Genomic_DNA"/>
</dbReference>
<dbReference type="STRING" id="273068.TTE0658"/>
<dbReference type="Gene3D" id="3.40.50.2000">
    <property type="entry name" value="Glycogen Phosphorylase B"/>
    <property type="match status" value="2"/>
</dbReference>